<dbReference type="InterPro" id="IPR020560">
    <property type="entry name" value="PRibGlycinamide_synth_C-dom"/>
</dbReference>
<proteinExistence type="inferred from homology"/>
<dbReference type="SUPFAM" id="SSF56042">
    <property type="entry name" value="PurM C-terminal domain-like"/>
    <property type="match status" value="1"/>
</dbReference>
<dbReference type="FunFam" id="3.30.1330.10:FF:000001">
    <property type="entry name" value="Phosphoribosylformylglycinamidine cyclo-ligase"/>
    <property type="match status" value="1"/>
</dbReference>
<dbReference type="SUPFAM" id="SSF51246">
    <property type="entry name" value="Rudiment single hybrid motif"/>
    <property type="match status" value="1"/>
</dbReference>
<reference evidence="21" key="1">
    <citation type="submission" date="2021-11" db="EMBL/GenBank/DDBJ databases">
        <authorList>
            <consortium name="Genoscope - CEA"/>
            <person name="William W."/>
        </authorList>
    </citation>
    <scope>NUCLEOTIDE SEQUENCE</scope>
</reference>
<dbReference type="Gene3D" id="3.90.650.10">
    <property type="entry name" value="PurM-like C-terminal domain"/>
    <property type="match status" value="1"/>
</dbReference>
<evidence type="ECO:0000256" key="16">
    <source>
        <dbReference type="ARBA" id="ARBA00022840"/>
    </source>
</evidence>
<dbReference type="EC" id="6.3.4.13" evidence="9"/>
<evidence type="ECO:0000259" key="20">
    <source>
        <dbReference type="PROSITE" id="PS50975"/>
    </source>
</evidence>
<dbReference type="NCBIfam" id="TIGR00877">
    <property type="entry name" value="purD"/>
    <property type="match status" value="1"/>
</dbReference>
<keyword evidence="16 19" id="KW-0067">ATP-binding</keyword>
<dbReference type="Pfam" id="PF00551">
    <property type="entry name" value="Formyl_trans_N"/>
    <property type="match status" value="1"/>
</dbReference>
<dbReference type="InterPro" id="IPR001555">
    <property type="entry name" value="GART_AS"/>
</dbReference>
<evidence type="ECO:0000313" key="22">
    <source>
        <dbReference type="Proteomes" id="UP000789595"/>
    </source>
</evidence>
<dbReference type="PANTHER" id="PTHR10520:SF12">
    <property type="entry name" value="TRIFUNCTIONAL PURINE BIOSYNTHETIC PROTEIN ADENOSINE-3"/>
    <property type="match status" value="1"/>
</dbReference>
<dbReference type="InterPro" id="IPR016185">
    <property type="entry name" value="PreATP-grasp_dom_sf"/>
</dbReference>
<evidence type="ECO:0000256" key="18">
    <source>
        <dbReference type="ARBA" id="ARBA00023268"/>
    </source>
</evidence>
<dbReference type="SMART" id="SM01209">
    <property type="entry name" value="GARS_A"/>
    <property type="match status" value="1"/>
</dbReference>
<dbReference type="GO" id="GO:0004637">
    <property type="term" value="F:phosphoribosylamine-glycine ligase activity"/>
    <property type="evidence" value="ECO:0007669"/>
    <property type="project" value="UniProtKB-EC"/>
</dbReference>
<dbReference type="Gene3D" id="3.30.1490.20">
    <property type="entry name" value="ATP-grasp fold, A domain"/>
    <property type="match status" value="1"/>
</dbReference>
<evidence type="ECO:0000256" key="8">
    <source>
        <dbReference type="ARBA" id="ARBA00013047"/>
    </source>
</evidence>
<sequence length="1018" mass="105023">MASVVVVGSGGREHAIVKALAASPKVSTVFAAPGNGGTEAMGGKVQNVDVKPKDVAGWAAARGISLVVVGPEQPLVDGVCDECADKGIPAFGPSALAAEIEASKAWSKAFMDRHGLKTAAFETFKREEGDKARDYVKSCGHSVVVKASGLAAGKGVLVPPPNDIEAALKAVDEMFHPTNKAFGAAGDVVVIEQLLTGPEISLFAFCDGTTARCMLPAQDHKRAHDGDRGPNTGGMGAYAPSPQISAAELKVAERIMQEAVTGLKKEGRPFVGCLYGGFMLTPDGPYLLEFNARFGDPETQVVLPLLKSDCFEVMSACAAGTLDSVEVEWRDACACTVVVAAGGYPNKYDKGLVMSGVDDADSLPGVTVYHAGTKTKGDQLVTSGGRVVAVSCIAPELKGAVRGAYAGAARIRFAGAFHRGDIARRCLDAPLKVGVLGSTRGTSLQAVLDALSGGTLRNVELACVLSNKKDSGLLDRCRSYCPVHHIPAKKGEDRALYDSKLTAKLLEHGVEVVLCVGWMRIFSKEFCQAWRGRCINVHPSLLPKHGGLMDLDVHASVLKAGDSETGCTVHLVTEDVDGGTVLVQKSTTVEKGDTPETLKGKVQALEGPSLIDAVEALRDGDAGARFAPRPRVTEEEEVVASGSVPLTYAAAGVSIDAGNALVERIKPLAKATTIPGCEGSLGGFGSVFDLEKAGFGGPDVLLVSGTDGVGTKLRLAQRASLIGDTRTKADIARGLGIDLVAMCANDIATMGAQPLFFLDYYATGALDVDACASLVEGVADGCAKSGCALSGGETAEMPGLYGAGDFDVAGFCVGAVRKRDLLPRTSSMQAGDVLIGVASSGVHANGFSLVRKALAKFAKQQNTSIFALLDAPASSVGAGGDESLASVLLAPTRLYASTMGAVRQVPGLRGAAHITGGGLTENLPRVLPDHLMAKVTPWALPPLFEWLRRACGGLPDDELVRTFNAGIGLVFVVAASDAAALKKALSDANEGGVVDLGVLAARGGGPACVVEGKLRSSA</sequence>
<keyword evidence="22" id="KW-1185">Reference proteome</keyword>
<dbReference type="SUPFAM" id="SSF55326">
    <property type="entry name" value="PurM N-terminal domain-like"/>
    <property type="match status" value="1"/>
</dbReference>
<dbReference type="GO" id="GO:0046084">
    <property type="term" value="P:adenine biosynthetic process"/>
    <property type="evidence" value="ECO:0007669"/>
    <property type="project" value="TreeGrafter"/>
</dbReference>
<keyword evidence="17" id="KW-0464">Manganese</keyword>
<dbReference type="Pfam" id="PF02843">
    <property type="entry name" value="GARS_C"/>
    <property type="match status" value="1"/>
</dbReference>
<dbReference type="Gene3D" id="3.30.1330.10">
    <property type="entry name" value="PurM-like, N-terminal domain"/>
    <property type="match status" value="1"/>
</dbReference>
<keyword evidence="15" id="KW-0658">Purine biosynthesis</keyword>
<name>A0A8J2T178_9STRA</name>
<dbReference type="Pfam" id="PF02769">
    <property type="entry name" value="AIRS_C"/>
    <property type="match status" value="1"/>
</dbReference>
<evidence type="ECO:0000256" key="7">
    <source>
        <dbReference type="ARBA" id="ARBA00012254"/>
    </source>
</evidence>
<dbReference type="InterPro" id="IPR016188">
    <property type="entry name" value="PurM-like_N"/>
</dbReference>
<dbReference type="InterPro" id="IPR020561">
    <property type="entry name" value="PRibGlycinamid_synth_ATP-grasp"/>
</dbReference>
<dbReference type="InterPro" id="IPR036921">
    <property type="entry name" value="PurM-like_N_sf"/>
</dbReference>
<dbReference type="InterPro" id="IPR020559">
    <property type="entry name" value="PRibGlycinamide_synth_CS"/>
</dbReference>
<dbReference type="InterPro" id="IPR011054">
    <property type="entry name" value="Rudment_hybrid_motif"/>
</dbReference>
<organism evidence="21 22">
    <name type="scientific">Pelagomonas calceolata</name>
    <dbReference type="NCBI Taxonomy" id="35677"/>
    <lineage>
        <taxon>Eukaryota</taxon>
        <taxon>Sar</taxon>
        <taxon>Stramenopiles</taxon>
        <taxon>Ochrophyta</taxon>
        <taxon>Pelagophyceae</taxon>
        <taxon>Pelagomonadales</taxon>
        <taxon>Pelagomonadaceae</taxon>
        <taxon>Pelagomonas</taxon>
    </lineage>
</organism>
<dbReference type="InterPro" id="IPR013815">
    <property type="entry name" value="ATP_grasp_subdomain_1"/>
</dbReference>
<dbReference type="GO" id="GO:0046872">
    <property type="term" value="F:metal ion binding"/>
    <property type="evidence" value="ECO:0007669"/>
    <property type="project" value="UniProtKB-KW"/>
</dbReference>
<evidence type="ECO:0000256" key="19">
    <source>
        <dbReference type="PROSITE-ProRule" id="PRU00409"/>
    </source>
</evidence>
<evidence type="ECO:0000256" key="6">
    <source>
        <dbReference type="ARBA" id="ARBA00008696"/>
    </source>
</evidence>
<dbReference type="Proteomes" id="UP000789595">
    <property type="component" value="Unassembled WGS sequence"/>
</dbReference>
<dbReference type="UniPathway" id="UPA00074">
    <property type="reaction ID" value="UER00125"/>
</dbReference>
<evidence type="ECO:0000256" key="1">
    <source>
        <dbReference type="ARBA" id="ARBA00004686"/>
    </source>
</evidence>
<dbReference type="Gene3D" id="3.90.600.10">
    <property type="entry name" value="Phosphoribosylglycinamide synthetase, C-terminal domain"/>
    <property type="match status" value="1"/>
</dbReference>
<dbReference type="Gene3D" id="3.40.50.20">
    <property type="match status" value="1"/>
</dbReference>
<feature type="domain" description="ATP-grasp" evidence="20">
    <location>
        <begin position="108"/>
        <end position="319"/>
    </location>
</feature>
<keyword evidence="12" id="KW-0808">Transferase</keyword>
<evidence type="ECO:0000256" key="3">
    <source>
        <dbReference type="ARBA" id="ARBA00005174"/>
    </source>
</evidence>
<evidence type="ECO:0000256" key="9">
    <source>
        <dbReference type="ARBA" id="ARBA00013255"/>
    </source>
</evidence>
<dbReference type="InterPro" id="IPR020562">
    <property type="entry name" value="PRibGlycinamide_synth_N"/>
</dbReference>
<dbReference type="InterPro" id="IPR037123">
    <property type="entry name" value="PRibGlycinamide_synth_C_sf"/>
</dbReference>
<dbReference type="InterPro" id="IPR000115">
    <property type="entry name" value="PRibGlycinamide_synth"/>
</dbReference>
<keyword evidence="18" id="KW-0511">Multifunctional enzyme</keyword>
<evidence type="ECO:0000256" key="4">
    <source>
        <dbReference type="ARBA" id="ARBA00007423"/>
    </source>
</evidence>
<dbReference type="Gene3D" id="3.30.470.20">
    <property type="entry name" value="ATP-grasp fold, B domain"/>
    <property type="match status" value="1"/>
</dbReference>
<comment type="caution">
    <text evidence="21">The sequence shown here is derived from an EMBL/GenBank/DDBJ whole genome shotgun (WGS) entry which is preliminary data.</text>
</comment>
<dbReference type="PROSITE" id="PS00373">
    <property type="entry name" value="GART"/>
    <property type="match status" value="1"/>
</dbReference>
<comment type="similarity">
    <text evidence="6">In the central section; belongs to the AIR synthase family.</text>
</comment>
<dbReference type="InterPro" id="IPR010918">
    <property type="entry name" value="PurM-like_C_dom"/>
</dbReference>
<dbReference type="InterPro" id="IPR004733">
    <property type="entry name" value="PurM_cligase"/>
</dbReference>
<dbReference type="SUPFAM" id="SSF53328">
    <property type="entry name" value="Formyltransferase"/>
    <property type="match status" value="1"/>
</dbReference>
<dbReference type="PROSITE" id="PS00184">
    <property type="entry name" value="GARS"/>
    <property type="match status" value="1"/>
</dbReference>
<evidence type="ECO:0000256" key="13">
    <source>
        <dbReference type="ARBA" id="ARBA00022723"/>
    </source>
</evidence>
<dbReference type="GO" id="GO:0005524">
    <property type="term" value="F:ATP binding"/>
    <property type="evidence" value="ECO:0007669"/>
    <property type="project" value="UniProtKB-UniRule"/>
</dbReference>
<dbReference type="InterPro" id="IPR036477">
    <property type="entry name" value="Formyl_transf_N_sf"/>
</dbReference>
<dbReference type="HAMAP" id="MF_01930">
    <property type="entry name" value="PurN"/>
    <property type="match status" value="1"/>
</dbReference>
<dbReference type="CDD" id="cd08645">
    <property type="entry name" value="FMT_core_GART"/>
    <property type="match status" value="1"/>
</dbReference>
<dbReference type="GO" id="GO:0004644">
    <property type="term" value="F:phosphoribosylglycinamide formyltransferase activity"/>
    <property type="evidence" value="ECO:0007669"/>
    <property type="project" value="UniProtKB-EC"/>
</dbReference>
<dbReference type="Pfam" id="PF01071">
    <property type="entry name" value="GARS_A"/>
    <property type="match status" value="1"/>
</dbReference>
<keyword evidence="13" id="KW-0479">Metal-binding</keyword>
<evidence type="ECO:0000256" key="10">
    <source>
        <dbReference type="ARBA" id="ARBA00021140"/>
    </source>
</evidence>
<dbReference type="Pfam" id="PF00586">
    <property type="entry name" value="AIRS"/>
    <property type="match status" value="1"/>
</dbReference>
<dbReference type="InterPro" id="IPR036676">
    <property type="entry name" value="PurM-like_C_sf"/>
</dbReference>
<evidence type="ECO:0000256" key="5">
    <source>
        <dbReference type="ARBA" id="ARBA00008630"/>
    </source>
</evidence>
<comment type="pathway">
    <text evidence="3">Purine metabolism; IMP biosynthesis via de novo pathway; N(1)-(5-phospho-D-ribosyl)glycinamide from 5-phospho-alpha-D-ribose 1-diphosphate: step 2/2.</text>
</comment>
<dbReference type="PROSITE" id="PS50975">
    <property type="entry name" value="ATP_GRASP"/>
    <property type="match status" value="1"/>
</dbReference>
<comment type="pathway">
    <text evidence="1">Purine metabolism; IMP biosynthesis via de novo pathway; 5-amino-1-(5-phospho-D-ribosyl)imidazole from N(2)-formyl-N(1)-(5-phospho-D-ribosyl)glycinamide: step 2/2.</text>
</comment>
<evidence type="ECO:0000256" key="14">
    <source>
        <dbReference type="ARBA" id="ARBA00022741"/>
    </source>
</evidence>
<dbReference type="SUPFAM" id="SSF52440">
    <property type="entry name" value="PreATP-grasp domain"/>
    <property type="match status" value="1"/>
</dbReference>
<evidence type="ECO:0000256" key="15">
    <source>
        <dbReference type="ARBA" id="ARBA00022755"/>
    </source>
</evidence>
<dbReference type="HAMAP" id="MF_00741">
    <property type="entry name" value="AIRS"/>
    <property type="match status" value="1"/>
</dbReference>
<dbReference type="SUPFAM" id="SSF56059">
    <property type="entry name" value="Glutathione synthetase ATP-binding domain-like"/>
    <property type="match status" value="1"/>
</dbReference>
<dbReference type="FunFam" id="3.90.600.10:FF:000001">
    <property type="entry name" value="Trifunctional purine biosynthetic protein adenosine-3"/>
    <property type="match status" value="1"/>
</dbReference>
<dbReference type="Pfam" id="PF02844">
    <property type="entry name" value="GARS_N"/>
    <property type="match status" value="1"/>
</dbReference>
<dbReference type="InterPro" id="IPR004607">
    <property type="entry name" value="GART"/>
</dbReference>
<gene>
    <name evidence="21" type="ORF">PECAL_6P00290</name>
</gene>
<comment type="pathway">
    <text evidence="2">Purine metabolism; IMP biosynthesis via de novo pathway; N(2)-formyl-N(1)-(5-phospho-D-ribosyl)glycinamide from N(1)-(5-phospho-D-ribosyl)glycinamide (10-formyl THF route): step 1/1.</text>
</comment>
<dbReference type="GO" id="GO:0004641">
    <property type="term" value="F:phosphoribosylformylglycinamidine cyclo-ligase activity"/>
    <property type="evidence" value="ECO:0007669"/>
    <property type="project" value="UniProtKB-EC"/>
</dbReference>
<dbReference type="InterPro" id="IPR002376">
    <property type="entry name" value="Formyl_transf_N"/>
</dbReference>
<keyword evidence="11" id="KW-0436">Ligase</keyword>
<dbReference type="EC" id="2.1.2.2" evidence="7"/>
<evidence type="ECO:0000256" key="2">
    <source>
        <dbReference type="ARBA" id="ARBA00005054"/>
    </source>
</evidence>
<evidence type="ECO:0000256" key="12">
    <source>
        <dbReference type="ARBA" id="ARBA00022679"/>
    </source>
</evidence>
<dbReference type="GO" id="GO:0005829">
    <property type="term" value="C:cytosol"/>
    <property type="evidence" value="ECO:0007669"/>
    <property type="project" value="TreeGrafter"/>
</dbReference>
<evidence type="ECO:0000313" key="21">
    <source>
        <dbReference type="EMBL" id="CAH0378443.1"/>
    </source>
</evidence>
<dbReference type="EMBL" id="CAKKNE010000006">
    <property type="protein sequence ID" value="CAH0378443.1"/>
    <property type="molecule type" value="Genomic_DNA"/>
</dbReference>
<protein>
    <recommendedName>
        <fullName evidence="10">Trifunctional purine biosynthetic protein adenosine-3</fullName>
        <ecNumber evidence="7">2.1.2.2</ecNumber>
        <ecNumber evidence="8">6.3.3.1</ecNumber>
        <ecNumber evidence="9">6.3.4.13</ecNumber>
    </recommendedName>
</protein>
<dbReference type="OrthoDB" id="2018833at2759"/>
<evidence type="ECO:0000256" key="17">
    <source>
        <dbReference type="ARBA" id="ARBA00023211"/>
    </source>
</evidence>
<dbReference type="NCBIfam" id="TIGR00878">
    <property type="entry name" value="purM"/>
    <property type="match status" value="1"/>
</dbReference>
<keyword evidence="14 19" id="KW-0547">Nucleotide-binding</keyword>
<dbReference type="FunFam" id="3.30.470.20:FF:000018">
    <property type="entry name" value="Trifunctional purine biosynthetic protein adenosine-3"/>
    <property type="match status" value="1"/>
</dbReference>
<dbReference type="PANTHER" id="PTHR10520">
    <property type="entry name" value="TRIFUNCTIONAL PURINE BIOSYNTHETIC PROTEIN ADENOSINE-3-RELATED"/>
    <property type="match status" value="1"/>
</dbReference>
<accession>A0A8J2T178</accession>
<dbReference type="Gene3D" id="3.40.50.170">
    <property type="entry name" value="Formyl transferase, N-terminal domain"/>
    <property type="match status" value="1"/>
</dbReference>
<dbReference type="GO" id="GO:0006189">
    <property type="term" value="P:'de novo' IMP biosynthetic process"/>
    <property type="evidence" value="ECO:0007669"/>
    <property type="project" value="UniProtKB-UniPathway"/>
</dbReference>
<dbReference type="InterPro" id="IPR011761">
    <property type="entry name" value="ATP-grasp"/>
</dbReference>
<comment type="similarity">
    <text evidence="5">In the C-terminal section; belongs to the GART family.</text>
</comment>
<comment type="similarity">
    <text evidence="4">In the N-terminal section; belongs to the GARS family.</text>
</comment>
<dbReference type="SMART" id="SM01210">
    <property type="entry name" value="GARS_C"/>
    <property type="match status" value="1"/>
</dbReference>
<dbReference type="EC" id="6.3.3.1" evidence="8"/>
<dbReference type="AlphaFoldDB" id="A0A8J2T178"/>
<dbReference type="CDD" id="cd02196">
    <property type="entry name" value="PurM"/>
    <property type="match status" value="1"/>
</dbReference>
<evidence type="ECO:0000256" key="11">
    <source>
        <dbReference type="ARBA" id="ARBA00022598"/>
    </source>
</evidence>
<dbReference type="HAMAP" id="MF_00138">
    <property type="entry name" value="GARS"/>
    <property type="match status" value="1"/>
</dbReference>